<feature type="repeat" description="TPR" evidence="3">
    <location>
        <begin position="330"/>
        <end position="363"/>
    </location>
</feature>
<dbReference type="PROSITE" id="PS50005">
    <property type="entry name" value="TPR"/>
    <property type="match status" value="4"/>
</dbReference>
<sequence length="425" mass="50379">MNNTKNRNVRNKILLIVFVIAFLKVEAQVSTFKTIDSLVNIGRYQTALAKLHELDTTFQSTSKVASIYASIDNYKKASLYYEKALELKDDYSVKVRLAKAYKKEKKLQKAIDVYEGIISEDSENLFIKYQLGKLYVQTKQPAKAIDTFKNIIKQDSTNANYHYRLGIAYGMLKKRNLKINSFLEAYKNDTTHIKSIHHLALAYTLLHDKDSANIFINRGLVVNPNHINLNKLKINNLYREEKFTEAIQFLKRIDTIEPNEHYTQKMLGRSYFNLKKYEEAKKYFNKAIRIDKSDFKAYTYLGDINFEKKKFYKAQLDYMVATFAGKEPRDVEYYQLARVYKELGNPKEELKSYKKAFEENRKNYKALYQLAKTSEDYYKDKRIAYKHYKNYVNRFERKDSVLTKHAKERLKEIKKYYFLQGEILQ</sequence>
<feature type="repeat" description="TPR" evidence="3">
    <location>
        <begin position="261"/>
        <end position="294"/>
    </location>
</feature>
<feature type="repeat" description="TPR" evidence="3">
    <location>
        <begin position="125"/>
        <end position="158"/>
    </location>
</feature>
<dbReference type="SUPFAM" id="SSF48452">
    <property type="entry name" value="TPR-like"/>
    <property type="match status" value="2"/>
</dbReference>
<dbReference type="Proteomes" id="UP000222163">
    <property type="component" value="Unassembled WGS sequence"/>
</dbReference>
<evidence type="ECO:0000256" key="3">
    <source>
        <dbReference type="PROSITE-ProRule" id="PRU00339"/>
    </source>
</evidence>
<accession>A0A2G1BT71</accession>
<comment type="caution">
    <text evidence="4">The sequence shown here is derived from an EMBL/GenBank/DDBJ whole genome shotgun (WGS) entry which is preliminary data.</text>
</comment>
<evidence type="ECO:0000256" key="1">
    <source>
        <dbReference type="ARBA" id="ARBA00022737"/>
    </source>
</evidence>
<dbReference type="PANTHER" id="PTHR44186">
    <property type="match status" value="1"/>
</dbReference>
<reference evidence="4 5" key="1">
    <citation type="journal article" date="2016" name="Nat. Commun.">
        <title>Microbial interactions lead to rapid micro-scale successions on model marine particles.</title>
        <authorList>
            <person name="Datta M.S."/>
            <person name="Sliwerska E."/>
            <person name="Gore J."/>
            <person name="Polz M.F."/>
            <person name="Cordero O.X."/>
        </authorList>
    </citation>
    <scope>NUCLEOTIDE SEQUENCE [LARGE SCALE GENOMIC DNA]</scope>
    <source>
        <strain evidence="4 5">4G03</strain>
    </source>
</reference>
<evidence type="ECO:0000313" key="5">
    <source>
        <dbReference type="Proteomes" id="UP000222163"/>
    </source>
</evidence>
<keyword evidence="1" id="KW-0677">Repeat</keyword>
<dbReference type="AlphaFoldDB" id="A0A2G1BT71"/>
<dbReference type="InterPro" id="IPR011990">
    <property type="entry name" value="TPR-like_helical_dom_sf"/>
</dbReference>
<dbReference type="Pfam" id="PF13181">
    <property type="entry name" value="TPR_8"/>
    <property type="match status" value="3"/>
</dbReference>
<feature type="repeat" description="TPR" evidence="3">
    <location>
        <begin position="58"/>
        <end position="91"/>
    </location>
</feature>
<name>A0A2G1BT71_9FLAO</name>
<dbReference type="Pfam" id="PF14559">
    <property type="entry name" value="TPR_19"/>
    <property type="match status" value="1"/>
</dbReference>
<proteinExistence type="predicted"/>
<protein>
    <recommendedName>
        <fullName evidence="6">Tetratricopeptide repeat protein</fullName>
    </recommendedName>
</protein>
<keyword evidence="2 3" id="KW-0802">TPR repeat</keyword>
<dbReference type="EMBL" id="PDUU01000008">
    <property type="protein sequence ID" value="PHN97237.1"/>
    <property type="molecule type" value="Genomic_DNA"/>
</dbReference>
<gene>
    <name evidence="4" type="ORF">CSC81_09110</name>
</gene>
<dbReference type="Gene3D" id="1.25.40.10">
    <property type="entry name" value="Tetratricopeptide repeat domain"/>
    <property type="match status" value="3"/>
</dbReference>
<evidence type="ECO:0000256" key="2">
    <source>
        <dbReference type="ARBA" id="ARBA00022803"/>
    </source>
</evidence>
<organism evidence="4 5">
    <name type="scientific">Tenacibaculum discolor</name>
    <dbReference type="NCBI Taxonomy" id="361581"/>
    <lineage>
        <taxon>Bacteria</taxon>
        <taxon>Pseudomonadati</taxon>
        <taxon>Bacteroidota</taxon>
        <taxon>Flavobacteriia</taxon>
        <taxon>Flavobacteriales</taxon>
        <taxon>Flavobacteriaceae</taxon>
        <taxon>Tenacibaculum</taxon>
    </lineage>
</organism>
<dbReference type="InterPro" id="IPR019734">
    <property type="entry name" value="TPR_rpt"/>
</dbReference>
<evidence type="ECO:0008006" key="6">
    <source>
        <dbReference type="Google" id="ProtNLM"/>
    </source>
</evidence>
<evidence type="ECO:0000313" key="4">
    <source>
        <dbReference type="EMBL" id="PHN97237.1"/>
    </source>
</evidence>
<dbReference type="PANTHER" id="PTHR44186:SF1">
    <property type="entry name" value="BARDET-BIEDL SYNDROME 4 PROTEIN"/>
    <property type="match status" value="1"/>
</dbReference>
<dbReference type="SMART" id="SM00028">
    <property type="entry name" value="TPR"/>
    <property type="match status" value="7"/>
</dbReference>